<proteinExistence type="predicted"/>
<protein>
    <submittedName>
        <fullName evidence="1">Uncharacterized protein</fullName>
    </submittedName>
</protein>
<reference evidence="1" key="1">
    <citation type="submission" date="2018-10" db="EMBL/GenBank/DDBJ databases">
        <title>Hidden diversity of soil giant viruses.</title>
        <authorList>
            <person name="Schulz F."/>
            <person name="Alteio L."/>
            <person name="Goudeau D."/>
            <person name="Ryan E.M."/>
            <person name="Malmstrom R.R."/>
            <person name="Blanchard J."/>
            <person name="Woyke T."/>
        </authorList>
    </citation>
    <scope>NUCLEOTIDE SEQUENCE</scope>
    <source>
        <strain evidence="1">EDV1</strain>
    </source>
</reference>
<organism evidence="1">
    <name type="scientific">Edafosvirus sp</name>
    <dbReference type="NCBI Taxonomy" id="2487765"/>
    <lineage>
        <taxon>Viruses</taxon>
        <taxon>Varidnaviria</taxon>
        <taxon>Bamfordvirae</taxon>
        <taxon>Nucleocytoviricota</taxon>
        <taxon>Megaviricetes</taxon>
        <taxon>Imitervirales</taxon>
        <taxon>Mimiviridae</taxon>
        <taxon>Klosneuvirinae</taxon>
    </lineage>
</organism>
<dbReference type="EMBL" id="MK072070">
    <property type="protein sequence ID" value="AYV78118.1"/>
    <property type="molecule type" value="Genomic_DNA"/>
</dbReference>
<gene>
    <name evidence="1" type="ORF">Edafosvirus5_36</name>
</gene>
<name>A0A3G4ZTA8_9VIRU</name>
<evidence type="ECO:0000313" key="1">
    <source>
        <dbReference type="EMBL" id="AYV78118.1"/>
    </source>
</evidence>
<sequence>MAENKSDGVADPVISNDNITEAETLIARALVHFMGYLATPSINGKLLPLSEEVPGRYSETTGERVSVRCIHTLTGDSNPRNLDIWFNSKKNAEMGKSYVFNGLHCFRYTTYSQLVNAIEKALKFSTLSS</sequence>
<accession>A0A3G4ZTA8</accession>